<evidence type="ECO:0008006" key="3">
    <source>
        <dbReference type="Google" id="ProtNLM"/>
    </source>
</evidence>
<gene>
    <name evidence="1" type="ORF">EDM56_21245</name>
</gene>
<reference evidence="1 2" key="1">
    <citation type="submission" date="2018-10" db="EMBL/GenBank/DDBJ databases">
        <title>Phylogenomics of Brevibacillus.</title>
        <authorList>
            <person name="Dunlap C."/>
        </authorList>
    </citation>
    <scope>NUCLEOTIDE SEQUENCE [LARGE SCALE GENOMIC DNA]</scope>
    <source>
        <strain evidence="1 2">JCM 15716</strain>
    </source>
</reference>
<dbReference type="Gene3D" id="2.30.110.10">
    <property type="entry name" value="Electron Transport, Fmn-binding Protein, Chain A"/>
    <property type="match status" value="1"/>
</dbReference>
<dbReference type="AlphaFoldDB" id="A0A3M8D9Q7"/>
<proteinExistence type="predicted"/>
<keyword evidence="2" id="KW-1185">Reference proteome</keyword>
<dbReference type="InterPro" id="IPR012349">
    <property type="entry name" value="Split_barrel_FMN-bd"/>
</dbReference>
<dbReference type="OrthoDB" id="2381603at2"/>
<sequence>MQRPDVWNCTLLRRMNRSIRNGRTNCMGKPREELHPDMISLLQGNTIVLLNVVNKQTERVYTTALSWVYAITEKTVRFAIDAKSEFVSMLENDPNLVLTFIGVESVYAVNGKATVISWQTEGTTLKLAVLEVEVEEVRDIMFYGGKVVTEPAFIKTYNAELAKKLDQEVKDVICIES</sequence>
<dbReference type="NCBIfam" id="NF005232">
    <property type="entry name" value="PRK06733.1"/>
    <property type="match status" value="1"/>
</dbReference>
<dbReference type="Proteomes" id="UP000271031">
    <property type="component" value="Unassembled WGS sequence"/>
</dbReference>
<dbReference type="SUPFAM" id="SSF50475">
    <property type="entry name" value="FMN-binding split barrel"/>
    <property type="match status" value="1"/>
</dbReference>
<name>A0A3M8D9Q7_9BACL</name>
<accession>A0A3M8D9Q7</accession>
<organism evidence="1 2">
    <name type="scientific">Brevibacillus fluminis</name>
    <dbReference type="NCBI Taxonomy" id="511487"/>
    <lineage>
        <taxon>Bacteria</taxon>
        <taxon>Bacillati</taxon>
        <taxon>Bacillota</taxon>
        <taxon>Bacilli</taxon>
        <taxon>Bacillales</taxon>
        <taxon>Paenibacillaceae</taxon>
        <taxon>Brevibacillus</taxon>
    </lineage>
</organism>
<evidence type="ECO:0000313" key="2">
    <source>
        <dbReference type="Proteomes" id="UP000271031"/>
    </source>
</evidence>
<comment type="caution">
    <text evidence="1">The sequence shown here is derived from an EMBL/GenBank/DDBJ whole genome shotgun (WGS) entry which is preliminary data.</text>
</comment>
<evidence type="ECO:0000313" key="1">
    <source>
        <dbReference type="EMBL" id="RNB84633.1"/>
    </source>
</evidence>
<dbReference type="EMBL" id="RHHQ01000017">
    <property type="protein sequence ID" value="RNB84633.1"/>
    <property type="molecule type" value="Genomic_DNA"/>
</dbReference>
<protein>
    <recommendedName>
        <fullName evidence="3">Pyridoxamine 5'-phosphate oxidase putative domain-containing protein</fullName>
    </recommendedName>
</protein>